<keyword evidence="12" id="KW-1185">Reference proteome</keyword>
<dbReference type="PANTHER" id="PTHR46173">
    <property type="entry name" value="CCA TRNA NUCLEOTIDYLTRANSFERASE 1, MITOCHONDRIAL"/>
    <property type="match status" value="1"/>
</dbReference>
<keyword evidence="2 8" id="KW-0808">Transferase</keyword>
<dbReference type="InterPro" id="IPR002646">
    <property type="entry name" value="PolA_pol_head_dom"/>
</dbReference>
<gene>
    <name evidence="11" type="ORF">Cyrtocomes_00029</name>
</gene>
<evidence type="ECO:0000259" key="9">
    <source>
        <dbReference type="Pfam" id="PF01743"/>
    </source>
</evidence>
<dbReference type="Pfam" id="PF12627">
    <property type="entry name" value="PolyA_pol_RNAbd"/>
    <property type="match status" value="1"/>
</dbReference>
<evidence type="ECO:0000256" key="2">
    <source>
        <dbReference type="ARBA" id="ARBA00022679"/>
    </source>
</evidence>
<feature type="domain" description="Poly A polymerase head" evidence="9">
    <location>
        <begin position="25"/>
        <end position="146"/>
    </location>
</feature>
<name>A0ABU5L6B2_9RICK</name>
<keyword evidence="4" id="KW-0548">Nucleotidyltransferase</keyword>
<dbReference type="InterPro" id="IPR032828">
    <property type="entry name" value="PolyA_RNA-bd"/>
</dbReference>
<comment type="caution">
    <text evidence="11">The sequence shown here is derived from an EMBL/GenBank/DDBJ whole genome shotgun (WGS) entry which is preliminary data.</text>
</comment>
<evidence type="ECO:0000256" key="3">
    <source>
        <dbReference type="ARBA" id="ARBA00022694"/>
    </source>
</evidence>
<evidence type="ECO:0000259" key="10">
    <source>
        <dbReference type="Pfam" id="PF12627"/>
    </source>
</evidence>
<feature type="domain" description="tRNA nucleotidyltransferase/poly(A) polymerase RNA and SrmB- binding" evidence="10">
    <location>
        <begin position="177"/>
        <end position="231"/>
    </location>
</feature>
<keyword evidence="6" id="KW-0547">Nucleotide-binding</keyword>
<proteinExistence type="inferred from homology"/>
<evidence type="ECO:0000256" key="7">
    <source>
        <dbReference type="ARBA" id="ARBA00022842"/>
    </source>
</evidence>
<dbReference type="RefSeq" id="WP_322497186.1">
    <property type="nucleotide sequence ID" value="NZ_JARGYT010000001.1"/>
</dbReference>
<keyword evidence="5" id="KW-0479">Metal-binding</keyword>
<sequence>MKFQDTGNYKEAFHIISLLEKIGEARIVGGAVRDMLFSIEPKDLDIATTLKPEDVIKICKEAEIKFIPTGINFGTITAVVDGKNFEITTLRKDEKCDGRHAQVSFTTKWEDDASRRDFTINALYMDKHGNVYDYKGGIQDLDDKMIKFIDNPNDRIHEDHLRILRYFRFISYIGVHKIDSQSMESSIKYSYLLDKISGERIRAEILKTLSNPYAIEVISIMYKNNVLDSILIPKNFENIQLLNFSNDPIINLAYILFINKTKKEHILQIYERWKFSNKEKDRLSFLLFHEYKNLYLIDEPALKELTYEYGVERISDIIAFQSLVFNIEQKEALLDRVLSYEYPKFPISGFDLMDLGIHGKELNILLKKAKHIWIDSDFKKCKEQLIKELFI</sequence>
<evidence type="ECO:0000256" key="1">
    <source>
        <dbReference type="ARBA" id="ARBA00001946"/>
    </source>
</evidence>
<evidence type="ECO:0000313" key="11">
    <source>
        <dbReference type="EMBL" id="MDZ5761673.1"/>
    </source>
</evidence>
<dbReference type="InterPro" id="IPR043519">
    <property type="entry name" value="NT_sf"/>
</dbReference>
<dbReference type="EMBL" id="JARGYT010000001">
    <property type="protein sequence ID" value="MDZ5761673.1"/>
    <property type="molecule type" value="Genomic_DNA"/>
</dbReference>
<evidence type="ECO:0000256" key="4">
    <source>
        <dbReference type="ARBA" id="ARBA00022695"/>
    </source>
</evidence>
<accession>A0ABU5L6B2</accession>
<dbReference type="Proteomes" id="UP001293791">
    <property type="component" value="Unassembled WGS sequence"/>
</dbReference>
<reference evidence="11 12" key="1">
    <citation type="submission" date="2023-02" db="EMBL/GenBank/DDBJ databases">
        <title>Host association and intracellularity evolved multiple times independently in the Rickettsiales.</title>
        <authorList>
            <person name="Castelli M."/>
            <person name="Nardi T."/>
            <person name="Gammuto L."/>
            <person name="Bellinzona G."/>
            <person name="Sabaneyeva E."/>
            <person name="Potekhin A."/>
            <person name="Serra V."/>
            <person name="Petroni G."/>
            <person name="Sassera D."/>
        </authorList>
    </citation>
    <scope>NUCLEOTIDE SEQUENCE [LARGE SCALE GENOMIC DNA]</scope>
    <source>
        <strain evidence="11 12">BOD18</strain>
    </source>
</reference>
<dbReference type="CDD" id="cd05398">
    <property type="entry name" value="NT_ClassII-CCAase"/>
    <property type="match status" value="1"/>
</dbReference>
<keyword evidence="8" id="KW-0694">RNA-binding</keyword>
<dbReference type="Pfam" id="PF01743">
    <property type="entry name" value="PolyA_pol"/>
    <property type="match status" value="1"/>
</dbReference>
<keyword evidence="3" id="KW-0819">tRNA processing</keyword>
<dbReference type="PANTHER" id="PTHR46173:SF1">
    <property type="entry name" value="CCA TRNA NUCLEOTIDYLTRANSFERASE 1, MITOCHONDRIAL"/>
    <property type="match status" value="1"/>
</dbReference>
<comment type="cofactor">
    <cofactor evidence="1">
        <name>Mg(2+)</name>
        <dbReference type="ChEBI" id="CHEBI:18420"/>
    </cofactor>
</comment>
<evidence type="ECO:0000256" key="5">
    <source>
        <dbReference type="ARBA" id="ARBA00022723"/>
    </source>
</evidence>
<evidence type="ECO:0000256" key="6">
    <source>
        <dbReference type="ARBA" id="ARBA00022741"/>
    </source>
</evidence>
<organism evidence="11 12">
    <name type="scientific">Candidatus Cyrtobacter comes</name>
    <dbReference type="NCBI Taxonomy" id="675776"/>
    <lineage>
        <taxon>Bacteria</taxon>
        <taxon>Pseudomonadati</taxon>
        <taxon>Pseudomonadota</taxon>
        <taxon>Alphaproteobacteria</taxon>
        <taxon>Rickettsiales</taxon>
        <taxon>Candidatus Midichloriaceae</taxon>
        <taxon>Candidatus Cyrtobacter</taxon>
    </lineage>
</organism>
<dbReference type="SUPFAM" id="SSF81891">
    <property type="entry name" value="Poly A polymerase C-terminal region-like"/>
    <property type="match status" value="1"/>
</dbReference>
<dbReference type="Gene3D" id="3.30.460.10">
    <property type="entry name" value="Beta Polymerase, domain 2"/>
    <property type="match status" value="1"/>
</dbReference>
<dbReference type="SUPFAM" id="SSF81301">
    <property type="entry name" value="Nucleotidyltransferase"/>
    <property type="match status" value="1"/>
</dbReference>
<dbReference type="InterPro" id="IPR050264">
    <property type="entry name" value="Bact_CCA-adding_enz_type3_sf"/>
</dbReference>
<evidence type="ECO:0000313" key="12">
    <source>
        <dbReference type="Proteomes" id="UP001293791"/>
    </source>
</evidence>
<keyword evidence="7" id="KW-0460">Magnesium</keyword>
<comment type="similarity">
    <text evidence="8">Belongs to the tRNA nucleotidyltransferase/poly(A) polymerase family.</text>
</comment>
<evidence type="ECO:0000256" key="8">
    <source>
        <dbReference type="RuleBase" id="RU003953"/>
    </source>
</evidence>
<protein>
    <submittedName>
        <fullName evidence="11">CCA-adding enzyme</fullName>
    </submittedName>
</protein>
<dbReference type="Gene3D" id="1.10.3090.10">
    <property type="entry name" value="cca-adding enzyme, domain 2"/>
    <property type="match status" value="1"/>
</dbReference>